<comment type="caution">
    <text evidence="13">The sequence shown here is derived from an EMBL/GenBank/DDBJ whole genome shotgun (WGS) entry which is preliminary data.</text>
</comment>
<accession>A0ABV3BSX6</accession>
<dbReference type="RefSeq" id="WP_359353267.1">
    <property type="nucleotide sequence ID" value="NZ_JBEYXV010000014.1"/>
</dbReference>
<evidence type="ECO:0000256" key="6">
    <source>
        <dbReference type="ARBA" id="ARBA00022777"/>
    </source>
</evidence>
<dbReference type="EC" id="2.7.13.3" evidence="2"/>
<dbReference type="Pfam" id="PF07730">
    <property type="entry name" value="HisKA_3"/>
    <property type="match status" value="1"/>
</dbReference>
<feature type="domain" description="Signal transduction histidine kinase subgroup 3 dimerisation and phosphoacceptor" evidence="12">
    <location>
        <begin position="203"/>
        <end position="267"/>
    </location>
</feature>
<dbReference type="PANTHER" id="PTHR24421">
    <property type="entry name" value="NITRATE/NITRITE SENSOR PROTEIN NARX-RELATED"/>
    <property type="match status" value="1"/>
</dbReference>
<feature type="transmembrane region" description="Helical" evidence="10">
    <location>
        <begin position="166"/>
        <end position="185"/>
    </location>
</feature>
<evidence type="ECO:0000256" key="9">
    <source>
        <dbReference type="SAM" id="MobiDB-lite"/>
    </source>
</evidence>
<evidence type="ECO:0000256" key="3">
    <source>
        <dbReference type="ARBA" id="ARBA00022553"/>
    </source>
</evidence>
<dbReference type="InterPro" id="IPR036890">
    <property type="entry name" value="HATPase_C_sf"/>
</dbReference>
<feature type="transmembrane region" description="Helical" evidence="10">
    <location>
        <begin position="139"/>
        <end position="160"/>
    </location>
</feature>
<dbReference type="CDD" id="cd16917">
    <property type="entry name" value="HATPase_UhpB-NarQ-NarX-like"/>
    <property type="match status" value="1"/>
</dbReference>
<reference evidence="13 14" key="1">
    <citation type="submission" date="2024-06" db="EMBL/GenBank/DDBJ databases">
        <title>The Natural Products Discovery Center: Release of the First 8490 Sequenced Strains for Exploring Actinobacteria Biosynthetic Diversity.</title>
        <authorList>
            <person name="Kalkreuter E."/>
            <person name="Kautsar S.A."/>
            <person name="Yang D."/>
            <person name="Bader C.D."/>
            <person name="Teijaro C.N."/>
            <person name="Fluegel L."/>
            <person name="Davis C.M."/>
            <person name="Simpson J.R."/>
            <person name="Lauterbach L."/>
            <person name="Steele A.D."/>
            <person name="Gui C."/>
            <person name="Meng S."/>
            <person name="Li G."/>
            <person name="Viehrig K."/>
            <person name="Ye F."/>
            <person name="Su P."/>
            <person name="Kiefer A.F."/>
            <person name="Nichols A."/>
            <person name="Cepeda A.J."/>
            <person name="Yan W."/>
            <person name="Fan B."/>
            <person name="Jiang Y."/>
            <person name="Adhikari A."/>
            <person name="Zheng C.-J."/>
            <person name="Schuster L."/>
            <person name="Cowan T.M."/>
            <person name="Smanski M.J."/>
            <person name="Chevrette M.G."/>
            <person name="De Carvalho L.P.S."/>
            <person name="Shen B."/>
        </authorList>
    </citation>
    <scope>NUCLEOTIDE SEQUENCE [LARGE SCALE GENOMIC DNA]</scope>
    <source>
        <strain evidence="13 14">NPDC046838</strain>
    </source>
</reference>
<keyword evidence="8" id="KW-0902">Two-component regulatory system</keyword>
<feature type="transmembrane region" description="Helical" evidence="10">
    <location>
        <begin position="66"/>
        <end position="83"/>
    </location>
</feature>
<comment type="catalytic activity">
    <reaction evidence="1">
        <text>ATP + protein L-histidine = ADP + protein N-phospho-L-histidine.</text>
        <dbReference type="EC" id="2.7.13.3"/>
    </reaction>
</comment>
<keyword evidence="14" id="KW-1185">Reference proteome</keyword>
<dbReference type="Gene3D" id="1.20.5.1930">
    <property type="match status" value="1"/>
</dbReference>
<dbReference type="InterPro" id="IPR050482">
    <property type="entry name" value="Sensor_HK_TwoCompSys"/>
</dbReference>
<feature type="domain" description="Histidine kinase/HSP90-like ATPase" evidence="11">
    <location>
        <begin position="311"/>
        <end position="406"/>
    </location>
</feature>
<keyword evidence="3" id="KW-0597">Phosphoprotein</keyword>
<keyword evidence="6 13" id="KW-0418">Kinase</keyword>
<evidence type="ECO:0000256" key="8">
    <source>
        <dbReference type="ARBA" id="ARBA00023012"/>
    </source>
</evidence>
<keyword evidence="5" id="KW-0547">Nucleotide-binding</keyword>
<keyword evidence="4" id="KW-0808">Transferase</keyword>
<dbReference type="Pfam" id="PF02518">
    <property type="entry name" value="HATPase_c"/>
    <property type="match status" value="1"/>
</dbReference>
<feature type="region of interest" description="Disordered" evidence="9">
    <location>
        <begin position="1"/>
        <end position="38"/>
    </location>
</feature>
<keyword evidence="10" id="KW-0472">Membrane</keyword>
<evidence type="ECO:0000256" key="4">
    <source>
        <dbReference type="ARBA" id="ARBA00022679"/>
    </source>
</evidence>
<proteinExistence type="predicted"/>
<gene>
    <name evidence="13" type="ORF">ABZ921_26100</name>
</gene>
<keyword evidence="10" id="KW-1133">Transmembrane helix</keyword>
<evidence type="ECO:0000256" key="7">
    <source>
        <dbReference type="ARBA" id="ARBA00022840"/>
    </source>
</evidence>
<evidence type="ECO:0000259" key="11">
    <source>
        <dbReference type="Pfam" id="PF02518"/>
    </source>
</evidence>
<feature type="region of interest" description="Disordered" evidence="9">
    <location>
        <begin position="352"/>
        <end position="372"/>
    </location>
</feature>
<sequence length="407" mass="41697">MDDHRSPPGAAPSGPGPRTGGPGTAPGTRTRTRTRTRPGKARALLFGVPAVFLWLLDLVSSQPGGSWLPLVSGPLAVAVLLVPGGPRIEVRTGAAALVSGALTLGLALGGVQVGSWGLLESFALLALLTVATRTARLPAGYVLCALLALAVAAAPVRTGFQSEAETFAFVLTVAAGGALALGGYLRSLDGRRALAVSATQEEERRRIARDLHDFVAHHVTGIVVQAQAARAVRETSPEQLEPLLAGIEKAGTETLESMRRLVHVLRAEPGATTRPADLLTELAALVAAHGDAATLEVTAPVRAAPLAPEVETSVHRVVQEALTNVTRHAPGAADVRVRVAKDAGGLVVEVTNGPAPRDRGGDRTPPGGRGGLGLIGLRERVAALGGDLDAGPLPDGGWRLRATLPVG</sequence>
<dbReference type="EMBL" id="JBEYXV010000014">
    <property type="protein sequence ID" value="MEU6824118.1"/>
    <property type="molecule type" value="Genomic_DNA"/>
</dbReference>
<dbReference type="Gene3D" id="3.30.565.10">
    <property type="entry name" value="Histidine kinase-like ATPase, C-terminal domain"/>
    <property type="match status" value="1"/>
</dbReference>
<evidence type="ECO:0000313" key="13">
    <source>
        <dbReference type="EMBL" id="MEU6824118.1"/>
    </source>
</evidence>
<keyword evidence="10" id="KW-0812">Transmembrane</keyword>
<organism evidence="13 14">
    <name type="scientific">Streptomyces atriruber</name>
    <dbReference type="NCBI Taxonomy" id="545121"/>
    <lineage>
        <taxon>Bacteria</taxon>
        <taxon>Bacillati</taxon>
        <taxon>Actinomycetota</taxon>
        <taxon>Actinomycetes</taxon>
        <taxon>Kitasatosporales</taxon>
        <taxon>Streptomycetaceae</taxon>
        <taxon>Streptomyces</taxon>
    </lineage>
</organism>
<name>A0ABV3BSX6_9ACTN</name>
<evidence type="ECO:0000256" key="10">
    <source>
        <dbReference type="SAM" id="Phobius"/>
    </source>
</evidence>
<protein>
    <recommendedName>
        <fullName evidence="2">histidine kinase</fullName>
        <ecNumber evidence="2">2.7.13.3</ecNumber>
    </recommendedName>
</protein>
<keyword evidence="7" id="KW-0067">ATP-binding</keyword>
<dbReference type="InterPro" id="IPR011712">
    <property type="entry name" value="Sig_transdc_His_kin_sub3_dim/P"/>
</dbReference>
<feature type="transmembrane region" description="Helical" evidence="10">
    <location>
        <begin position="41"/>
        <end position="60"/>
    </location>
</feature>
<evidence type="ECO:0000256" key="2">
    <source>
        <dbReference type="ARBA" id="ARBA00012438"/>
    </source>
</evidence>
<dbReference type="SUPFAM" id="SSF55874">
    <property type="entry name" value="ATPase domain of HSP90 chaperone/DNA topoisomerase II/histidine kinase"/>
    <property type="match status" value="1"/>
</dbReference>
<evidence type="ECO:0000313" key="14">
    <source>
        <dbReference type="Proteomes" id="UP001551176"/>
    </source>
</evidence>
<evidence type="ECO:0000256" key="5">
    <source>
        <dbReference type="ARBA" id="ARBA00022741"/>
    </source>
</evidence>
<dbReference type="GO" id="GO:0016301">
    <property type="term" value="F:kinase activity"/>
    <property type="evidence" value="ECO:0007669"/>
    <property type="project" value="UniProtKB-KW"/>
</dbReference>
<dbReference type="InterPro" id="IPR003594">
    <property type="entry name" value="HATPase_dom"/>
</dbReference>
<evidence type="ECO:0000259" key="12">
    <source>
        <dbReference type="Pfam" id="PF07730"/>
    </source>
</evidence>
<dbReference type="Proteomes" id="UP001551176">
    <property type="component" value="Unassembled WGS sequence"/>
</dbReference>
<evidence type="ECO:0000256" key="1">
    <source>
        <dbReference type="ARBA" id="ARBA00000085"/>
    </source>
</evidence>
<dbReference type="PANTHER" id="PTHR24421:SF10">
    <property type="entry name" value="NITRATE_NITRITE SENSOR PROTEIN NARQ"/>
    <property type="match status" value="1"/>
</dbReference>
<feature type="transmembrane region" description="Helical" evidence="10">
    <location>
        <begin position="90"/>
        <end position="108"/>
    </location>
</feature>